<evidence type="ECO:0008006" key="3">
    <source>
        <dbReference type="Google" id="ProtNLM"/>
    </source>
</evidence>
<protein>
    <recommendedName>
        <fullName evidence="3">VOC domain-containing protein</fullName>
    </recommendedName>
</protein>
<dbReference type="EMBL" id="JAHKNI010000004">
    <property type="protein sequence ID" value="MBU3062824.1"/>
    <property type="molecule type" value="Genomic_DNA"/>
</dbReference>
<gene>
    <name evidence="1" type="ORF">KO481_14995</name>
</gene>
<comment type="caution">
    <text evidence="1">The sequence shown here is derived from an EMBL/GenBank/DDBJ whole genome shotgun (WGS) entry which is preliminary data.</text>
</comment>
<reference evidence="1 2" key="1">
    <citation type="submission" date="2021-06" db="EMBL/GenBank/DDBJ databases">
        <title>Actinomycetes sequencing.</title>
        <authorList>
            <person name="Shan Q."/>
        </authorList>
    </citation>
    <scope>NUCLEOTIDE SEQUENCE [LARGE SCALE GENOMIC DNA]</scope>
    <source>
        <strain evidence="1 2">NEAU-G5</strain>
    </source>
</reference>
<sequence length="113" mass="12134">MTVQRISPAYPAENLTAAVELLTALIGAPTVVDGDRFAQFDSGGVRIMLAGTDRDESSPFLAVKVDDLDVTLNDLRTKGFQVGDPVRGPHERRATVQLPGESAWHISVYEPAG</sequence>
<accession>A0ABS6AXN4</accession>
<proteinExistence type="predicted"/>
<dbReference type="Proteomes" id="UP000733379">
    <property type="component" value="Unassembled WGS sequence"/>
</dbReference>
<dbReference type="RefSeq" id="WP_215917701.1">
    <property type="nucleotide sequence ID" value="NZ_JAHKNI010000004.1"/>
</dbReference>
<name>A0ABS6AXN4_9NOCA</name>
<dbReference type="SUPFAM" id="SSF54593">
    <property type="entry name" value="Glyoxalase/Bleomycin resistance protein/Dihydroxybiphenyl dioxygenase"/>
    <property type="match status" value="1"/>
</dbReference>
<dbReference type="Gene3D" id="3.10.180.10">
    <property type="entry name" value="2,3-Dihydroxybiphenyl 1,2-Dioxygenase, domain 1"/>
    <property type="match status" value="1"/>
</dbReference>
<evidence type="ECO:0000313" key="1">
    <source>
        <dbReference type="EMBL" id="MBU3062824.1"/>
    </source>
</evidence>
<evidence type="ECO:0000313" key="2">
    <source>
        <dbReference type="Proteomes" id="UP000733379"/>
    </source>
</evidence>
<keyword evidence="2" id="KW-1185">Reference proteome</keyword>
<organism evidence="1 2">
    <name type="scientific">Nocardia albiluteola</name>
    <dbReference type="NCBI Taxonomy" id="2842303"/>
    <lineage>
        <taxon>Bacteria</taxon>
        <taxon>Bacillati</taxon>
        <taxon>Actinomycetota</taxon>
        <taxon>Actinomycetes</taxon>
        <taxon>Mycobacteriales</taxon>
        <taxon>Nocardiaceae</taxon>
        <taxon>Nocardia</taxon>
    </lineage>
</organism>
<dbReference type="InterPro" id="IPR029068">
    <property type="entry name" value="Glyas_Bleomycin-R_OHBP_Dase"/>
</dbReference>